<keyword evidence="4" id="KW-1185">Reference proteome</keyword>
<evidence type="ECO:0000313" key="3">
    <source>
        <dbReference type="EMBL" id="KAF5325927.1"/>
    </source>
</evidence>
<dbReference type="GO" id="GO:0003824">
    <property type="term" value="F:catalytic activity"/>
    <property type="evidence" value="ECO:0007669"/>
    <property type="project" value="InterPro"/>
</dbReference>
<dbReference type="OrthoDB" id="2840473at2759"/>
<organism evidence="3 4">
    <name type="scientific">Ephemerocybe angulata</name>
    <dbReference type="NCBI Taxonomy" id="980116"/>
    <lineage>
        <taxon>Eukaryota</taxon>
        <taxon>Fungi</taxon>
        <taxon>Dikarya</taxon>
        <taxon>Basidiomycota</taxon>
        <taxon>Agaricomycotina</taxon>
        <taxon>Agaricomycetes</taxon>
        <taxon>Agaricomycetidae</taxon>
        <taxon>Agaricales</taxon>
        <taxon>Agaricineae</taxon>
        <taxon>Psathyrellaceae</taxon>
        <taxon>Ephemerocybe</taxon>
    </lineage>
</organism>
<feature type="domain" description="Endonuclease/exonuclease/phosphatase" evidence="2">
    <location>
        <begin position="76"/>
        <end position="209"/>
    </location>
</feature>
<feature type="compositionally biased region" description="Polar residues" evidence="1">
    <location>
        <begin position="54"/>
        <end position="63"/>
    </location>
</feature>
<name>A0A8H5BPG1_9AGAR</name>
<evidence type="ECO:0000256" key="1">
    <source>
        <dbReference type="SAM" id="MobiDB-lite"/>
    </source>
</evidence>
<dbReference type="InterPro" id="IPR005135">
    <property type="entry name" value="Endo/exonuclease/phosphatase"/>
</dbReference>
<proteinExistence type="predicted"/>
<dbReference type="InterPro" id="IPR036691">
    <property type="entry name" value="Endo/exonu/phosph_ase_sf"/>
</dbReference>
<gene>
    <name evidence="3" type="ORF">D9611_000195</name>
</gene>
<comment type="caution">
    <text evidence="3">The sequence shown here is derived from an EMBL/GenBank/DDBJ whole genome shotgun (WGS) entry which is preliminary data.</text>
</comment>
<evidence type="ECO:0000259" key="2">
    <source>
        <dbReference type="Pfam" id="PF03372"/>
    </source>
</evidence>
<evidence type="ECO:0000313" key="4">
    <source>
        <dbReference type="Proteomes" id="UP000541558"/>
    </source>
</evidence>
<reference evidence="3 4" key="1">
    <citation type="journal article" date="2020" name="ISME J.">
        <title>Uncovering the hidden diversity of litter-decomposition mechanisms in mushroom-forming fungi.</title>
        <authorList>
            <person name="Floudas D."/>
            <person name="Bentzer J."/>
            <person name="Ahren D."/>
            <person name="Johansson T."/>
            <person name="Persson P."/>
            <person name="Tunlid A."/>
        </authorList>
    </citation>
    <scope>NUCLEOTIDE SEQUENCE [LARGE SCALE GENOMIC DNA]</scope>
    <source>
        <strain evidence="3 4">CBS 175.51</strain>
    </source>
</reference>
<sequence>MIRHENQRQRQQAGQQGTDWETEYQRQEIRNGGTTWGGRAPGGATTEAQPEARGTTNSNTTNIAHYKRKQVGELALLNDELANDWDIVLLQEPNMNYYDNILTPRGFRPVCPGADARAKGTVRSGIWMSESISTNSWEPLEMGDALDITGSSVYYNCTHNRTEETLRKYIDDNKQEIYGNGGHVIWAGDFNRHHPMWDDDRDDRLFTRKALDDVEELIGFAAEWGIEQVLEKGTPILEHTVRRRSGRGQIICDTRHDLRPPMTDHVPVATILNMKRIEAPETERRNFRMTDWEEFATTLEIEITGIDPKAPITSKEVFDARLEAITAAIQRTVEKVVPMSKPTSYTRRWWNKSLEKMRKRKQKLSRAHTKY</sequence>
<feature type="region of interest" description="Disordered" evidence="1">
    <location>
        <begin position="1"/>
        <end position="64"/>
    </location>
</feature>
<protein>
    <recommendedName>
        <fullName evidence="2">Endonuclease/exonuclease/phosphatase domain-containing protein</fullName>
    </recommendedName>
</protein>
<dbReference type="Gene3D" id="3.60.10.10">
    <property type="entry name" value="Endonuclease/exonuclease/phosphatase"/>
    <property type="match status" value="1"/>
</dbReference>
<accession>A0A8H5BPG1</accession>
<dbReference type="Pfam" id="PF03372">
    <property type="entry name" value="Exo_endo_phos"/>
    <property type="match status" value="1"/>
</dbReference>
<dbReference type="SUPFAM" id="SSF56219">
    <property type="entry name" value="DNase I-like"/>
    <property type="match status" value="1"/>
</dbReference>
<dbReference type="Proteomes" id="UP000541558">
    <property type="component" value="Unassembled WGS sequence"/>
</dbReference>
<dbReference type="AlphaFoldDB" id="A0A8H5BPG1"/>
<dbReference type="EMBL" id="JAACJK010000163">
    <property type="protein sequence ID" value="KAF5325927.1"/>
    <property type="molecule type" value="Genomic_DNA"/>
</dbReference>